<gene>
    <name evidence="1" type="ORF">M977_03692</name>
</gene>
<comment type="caution">
    <text evidence="1">The sequence shown here is derived from an EMBL/GenBank/DDBJ whole genome shotgun (WGS) entry which is preliminary data.</text>
</comment>
<name>A0A1B7HR98_9ENTR</name>
<reference evidence="1 2" key="1">
    <citation type="submission" date="2016-04" db="EMBL/GenBank/DDBJ databases">
        <title>ATOL: Assembling a taxonomically balanced genome-scale reconstruction of the evolutionary history of the Enterobacteriaceae.</title>
        <authorList>
            <person name="Plunkett G.III."/>
            <person name="Neeno-Eckwall E.C."/>
            <person name="Glasner J.D."/>
            <person name="Perna N.T."/>
        </authorList>
    </citation>
    <scope>NUCLEOTIDE SEQUENCE [LARGE SCALE GENOMIC DNA]</scope>
    <source>
        <strain evidence="1 2">ATCC 51604</strain>
    </source>
</reference>
<organism evidence="1 2">
    <name type="scientific">Buttiauxella gaviniae ATCC 51604</name>
    <dbReference type="NCBI Taxonomy" id="1354253"/>
    <lineage>
        <taxon>Bacteria</taxon>
        <taxon>Pseudomonadati</taxon>
        <taxon>Pseudomonadota</taxon>
        <taxon>Gammaproteobacteria</taxon>
        <taxon>Enterobacterales</taxon>
        <taxon>Enterobacteriaceae</taxon>
        <taxon>Buttiauxella</taxon>
    </lineage>
</organism>
<dbReference type="InterPro" id="IPR057872">
    <property type="entry name" value="Derepression"/>
</dbReference>
<evidence type="ECO:0000313" key="1">
    <source>
        <dbReference type="EMBL" id="OAT18171.1"/>
    </source>
</evidence>
<dbReference type="AlphaFoldDB" id="A0A1B7HR98"/>
<dbReference type="PATRIC" id="fig|1354253.4.peg.3767"/>
<proteinExistence type="predicted"/>
<dbReference type="Proteomes" id="UP000078504">
    <property type="component" value="Unassembled WGS sequence"/>
</dbReference>
<protein>
    <submittedName>
        <fullName evidence="1">Uncharacterized protein</fullName>
    </submittedName>
</protein>
<accession>A0A1B7HR98</accession>
<evidence type="ECO:0000313" key="2">
    <source>
        <dbReference type="Proteomes" id="UP000078504"/>
    </source>
</evidence>
<dbReference type="RefSeq" id="WP_064517846.1">
    <property type="nucleotide sequence ID" value="NZ_LXEP01000032.1"/>
</dbReference>
<dbReference type="EMBL" id="LXEP01000032">
    <property type="protein sequence ID" value="OAT18171.1"/>
    <property type="molecule type" value="Genomic_DNA"/>
</dbReference>
<dbReference type="Pfam" id="PF25738">
    <property type="entry name" value="Derepression"/>
    <property type="match status" value="1"/>
</dbReference>
<sequence length="88" mass="9914">MKNKSSRVTQLHATNKKNSLSPKCISKLNRVMGVSEFMHSDLHGASEVKLHSTLVADIFSYISEDMIFICEEMDERGLLERPADSQDS</sequence>